<proteinExistence type="predicted"/>
<organism evidence="2">
    <name type="scientific">Streptomyces sp. NBC_01393</name>
    <dbReference type="NCBI Taxonomy" id="2903851"/>
    <lineage>
        <taxon>Bacteria</taxon>
        <taxon>Bacillati</taxon>
        <taxon>Actinomycetota</taxon>
        <taxon>Actinomycetes</taxon>
        <taxon>Kitasatosporales</taxon>
        <taxon>Streptomycetaceae</taxon>
        <taxon>Streptomyces</taxon>
    </lineage>
</organism>
<gene>
    <name evidence="2" type="ORF">OG699_07485</name>
</gene>
<accession>A0AAU3HQV8</accession>
<name>A0AAU3HQV8_9ACTN</name>
<sequence>MGPTRPLDGVVDVVDDLTCRFDDRHTQARGPTEHGMADDWLRGS</sequence>
<dbReference type="AlphaFoldDB" id="A0AAU3HQV8"/>
<protein>
    <submittedName>
        <fullName evidence="2">Uncharacterized protein</fullName>
    </submittedName>
</protein>
<feature type="region of interest" description="Disordered" evidence="1">
    <location>
        <begin position="25"/>
        <end position="44"/>
    </location>
</feature>
<evidence type="ECO:0000313" key="2">
    <source>
        <dbReference type="EMBL" id="WTZ07838.1"/>
    </source>
</evidence>
<reference evidence="2" key="1">
    <citation type="submission" date="2022-10" db="EMBL/GenBank/DDBJ databases">
        <title>The complete genomes of actinobacterial strains from the NBC collection.</title>
        <authorList>
            <person name="Joergensen T.S."/>
            <person name="Alvarez Arevalo M."/>
            <person name="Sterndorff E.B."/>
            <person name="Faurdal D."/>
            <person name="Vuksanovic O."/>
            <person name="Mourched A.-S."/>
            <person name="Charusanti P."/>
            <person name="Shaw S."/>
            <person name="Blin K."/>
            <person name="Weber T."/>
        </authorList>
    </citation>
    <scope>NUCLEOTIDE SEQUENCE</scope>
    <source>
        <strain evidence="2">NBC_01393</strain>
    </source>
</reference>
<evidence type="ECO:0000256" key="1">
    <source>
        <dbReference type="SAM" id="MobiDB-lite"/>
    </source>
</evidence>
<dbReference type="EMBL" id="CP109546">
    <property type="protein sequence ID" value="WTZ07838.1"/>
    <property type="molecule type" value="Genomic_DNA"/>
</dbReference>